<sequence>MNDGLTFDAKLQREYDAEAEVLNRHHNSQFLSIARNEIKKKMALDNRYNSWADQWDTEPEYYNGYPGSKSNHGSGDGIKSKVGEGFDKSKAAAVTGMKKVKKGTTLGFHWIKEKCHKTTHK</sequence>
<dbReference type="EMBL" id="NBSK02000001">
    <property type="protein sequence ID" value="KAJ0224585.1"/>
    <property type="molecule type" value="Genomic_DNA"/>
</dbReference>
<protein>
    <submittedName>
        <fullName evidence="1">Uncharacterized protein</fullName>
    </submittedName>
</protein>
<dbReference type="PANTHER" id="PTHR33386">
    <property type="entry name" value="OS02G0740600 PROTEIN"/>
    <property type="match status" value="1"/>
</dbReference>
<dbReference type="Proteomes" id="UP000235145">
    <property type="component" value="Unassembled WGS sequence"/>
</dbReference>
<evidence type="ECO:0000313" key="1">
    <source>
        <dbReference type="EMBL" id="KAJ0224585.1"/>
    </source>
</evidence>
<reference evidence="1 2" key="1">
    <citation type="journal article" date="2017" name="Nat. Commun.">
        <title>Genome assembly with in vitro proximity ligation data and whole-genome triplication in lettuce.</title>
        <authorList>
            <person name="Reyes-Chin-Wo S."/>
            <person name="Wang Z."/>
            <person name="Yang X."/>
            <person name="Kozik A."/>
            <person name="Arikit S."/>
            <person name="Song C."/>
            <person name="Xia L."/>
            <person name="Froenicke L."/>
            <person name="Lavelle D.O."/>
            <person name="Truco M.J."/>
            <person name="Xia R."/>
            <person name="Zhu S."/>
            <person name="Xu C."/>
            <person name="Xu H."/>
            <person name="Xu X."/>
            <person name="Cox K."/>
            <person name="Korf I."/>
            <person name="Meyers B.C."/>
            <person name="Michelmore R.W."/>
        </authorList>
    </citation>
    <scope>NUCLEOTIDE SEQUENCE [LARGE SCALE GENOMIC DNA]</scope>
    <source>
        <strain evidence="2">cv. Salinas</strain>
        <tissue evidence="1">Seedlings</tissue>
    </source>
</reference>
<name>A0A9R1WG41_LACSA</name>
<organism evidence="1 2">
    <name type="scientific">Lactuca sativa</name>
    <name type="common">Garden lettuce</name>
    <dbReference type="NCBI Taxonomy" id="4236"/>
    <lineage>
        <taxon>Eukaryota</taxon>
        <taxon>Viridiplantae</taxon>
        <taxon>Streptophyta</taxon>
        <taxon>Embryophyta</taxon>
        <taxon>Tracheophyta</taxon>
        <taxon>Spermatophyta</taxon>
        <taxon>Magnoliopsida</taxon>
        <taxon>eudicotyledons</taxon>
        <taxon>Gunneridae</taxon>
        <taxon>Pentapetalae</taxon>
        <taxon>asterids</taxon>
        <taxon>campanulids</taxon>
        <taxon>Asterales</taxon>
        <taxon>Asteraceae</taxon>
        <taxon>Cichorioideae</taxon>
        <taxon>Cichorieae</taxon>
        <taxon>Lactucinae</taxon>
        <taxon>Lactuca</taxon>
    </lineage>
</organism>
<evidence type="ECO:0000313" key="2">
    <source>
        <dbReference type="Proteomes" id="UP000235145"/>
    </source>
</evidence>
<dbReference type="AlphaFoldDB" id="A0A9R1WG41"/>
<dbReference type="PANTHER" id="PTHR33386:SF5">
    <property type="entry name" value="OS02G0740600 PROTEIN"/>
    <property type="match status" value="1"/>
</dbReference>
<gene>
    <name evidence="1" type="ORF">LSAT_V11C100005460</name>
</gene>
<proteinExistence type="predicted"/>
<comment type="caution">
    <text evidence="1">The sequence shown here is derived from an EMBL/GenBank/DDBJ whole genome shotgun (WGS) entry which is preliminary data.</text>
</comment>
<keyword evidence="2" id="KW-1185">Reference proteome</keyword>
<accession>A0A9R1WG41</accession>